<dbReference type="AlphaFoldDB" id="A0A1S6HUK5"/>
<sequence length="104" mass="11622">MSIITSLMAARVYSDCRIHALSEQQASLVASIIIAQRHNNGIKDVPNSLSNLNEDELFLVQLQVCKFFKSNCHVEAYDNIKDPSHIEIAAELLVESISMSILYT</sequence>
<evidence type="ECO:0000313" key="1">
    <source>
        <dbReference type="EMBL" id="AQS39181.1"/>
    </source>
</evidence>
<dbReference type="EMBL" id="CP014782">
    <property type="protein sequence ID" value="AQS39181.1"/>
    <property type="molecule type" value="Genomic_DNA"/>
</dbReference>
<name>A0A1S6HUK5_9GAMM</name>
<dbReference type="OrthoDB" id="9871675at2"/>
<proteinExistence type="predicted"/>
<reference evidence="1 2" key="1">
    <citation type="submission" date="2016-03" db="EMBL/GenBank/DDBJ databases">
        <title>Complete genome sequence of Shewanella psychrophila WP2, a deep sea bacterium isolated from west Pacific sediment.</title>
        <authorList>
            <person name="Xu G."/>
            <person name="Jian H."/>
        </authorList>
    </citation>
    <scope>NUCLEOTIDE SEQUENCE [LARGE SCALE GENOMIC DNA]</scope>
    <source>
        <strain evidence="1 2">WP2</strain>
    </source>
</reference>
<dbReference type="KEGG" id="spsw:Sps_04066"/>
<evidence type="ECO:0000313" key="2">
    <source>
        <dbReference type="Proteomes" id="UP000189545"/>
    </source>
</evidence>
<dbReference type="RefSeq" id="WP_077754116.1">
    <property type="nucleotide sequence ID" value="NZ_CP014782.1"/>
</dbReference>
<protein>
    <submittedName>
        <fullName evidence="1">Uncharacterized protein</fullName>
    </submittedName>
</protein>
<gene>
    <name evidence="1" type="ORF">Sps_04066</name>
</gene>
<dbReference type="Proteomes" id="UP000189545">
    <property type="component" value="Chromosome"/>
</dbReference>
<keyword evidence="2" id="KW-1185">Reference proteome</keyword>
<accession>A0A1S6HUK5</accession>
<organism evidence="1 2">
    <name type="scientific">Shewanella psychrophila</name>
    <dbReference type="NCBI Taxonomy" id="225848"/>
    <lineage>
        <taxon>Bacteria</taxon>
        <taxon>Pseudomonadati</taxon>
        <taxon>Pseudomonadota</taxon>
        <taxon>Gammaproteobacteria</taxon>
        <taxon>Alteromonadales</taxon>
        <taxon>Shewanellaceae</taxon>
        <taxon>Shewanella</taxon>
    </lineage>
</organism>